<name>A0AAN7AI88_9PEZI</name>
<comment type="caution">
    <text evidence="1">The sequence shown here is derived from an EMBL/GenBank/DDBJ whole genome shotgun (WGS) entry which is preliminary data.</text>
</comment>
<sequence length="58" mass="6490">MINSAKHQIGDKRNGTMIGRVAVLLFAVSSSINVNNSMGEFSFYGHGEQFRGLFDFRH</sequence>
<dbReference type="AlphaFoldDB" id="A0AAN7AI88"/>
<accession>A0AAN7AI88</accession>
<dbReference type="Proteomes" id="UP001302126">
    <property type="component" value="Unassembled WGS sequence"/>
</dbReference>
<gene>
    <name evidence="1" type="ORF">QBC35DRAFT_451519</name>
</gene>
<proteinExistence type="predicted"/>
<evidence type="ECO:0000313" key="2">
    <source>
        <dbReference type="Proteomes" id="UP001302126"/>
    </source>
</evidence>
<keyword evidence="2" id="KW-1185">Reference proteome</keyword>
<evidence type="ECO:0000313" key="1">
    <source>
        <dbReference type="EMBL" id="KAK4188228.1"/>
    </source>
</evidence>
<protein>
    <submittedName>
        <fullName evidence="1">Uncharacterized protein</fullName>
    </submittedName>
</protein>
<reference evidence="1" key="1">
    <citation type="journal article" date="2023" name="Mol. Phylogenet. Evol.">
        <title>Genome-scale phylogeny and comparative genomics of the fungal order Sordariales.</title>
        <authorList>
            <person name="Hensen N."/>
            <person name="Bonometti L."/>
            <person name="Westerberg I."/>
            <person name="Brannstrom I.O."/>
            <person name="Guillou S."/>
            <person name="Cros-Aarteil S."/>
            <person name="Calhoun S."/>
            <person name="Haridas S."/>
            <person name="Kuo A."/>
            <person name="Mondo S."/>
            <person name="Pangilinan J."/>
            <person name="Riley R."/>
            <person name="LaButti K."/>
            <person name="Andreopoulos B."/>
            <person name="Lipzen A."/>
            <person name="Chen C."/>
            <person name="Yan M."/>
            <person name="Daum C."/>
            <person name="Ng V."/>
            <person name="Clum A."/>
            <person name="Steindorff A."/>
            <person name="Ohm R.A."/>
            <person name="Martin F."/>
            <person name="Silar P."/>
            <person name="Natvig D.O."/>
            <person name="Lalanne C."/>
            <person name="Gautier V."/>
            <person name="Ament-Velasquez S.L."/>
            <person name="Kruys A."/>
            <person name="Hutchinson M.I."/>
            <person name="Powell A.J."/>
            <person name="Barry K."/>
            <person name="Miller A.N."/>
            <person name="Grigoriev I.V."/>
            <person name="Debuchy R."/>
            <person name="Gladieux P."/>
            <person name="Hiltunen Thoren M."/>
            <person name="Johannesson H."/>
        </authorList>
    </citation>
    <scope>NUCLEOTIDE SEQUENCE</scope>
    <source>
        <strain evidence="1">PSN309</strain>
    </source>
</reference>
<reference evidence="1" key="2">
    <citation type="submission" date="2023-05" db="EMBL/GenBank/DDBJ databases">
        <authorList>
            <consortium name="Lawrence Berkeley National Laboratory"/>
            <person name="Steindorff A."/>
            <person name="Hensen N."/>
            <person name="Bonometti L."/>
            <person name="Westerberg I."/>
            <person name="Brannstrom I.O."/>
            <person name="Guillou S."/>
            <person name="Cros-Aarteil S."/>
            <person name="Calhoun S."/>
            <person name="Haridas S."/>
            <person name="Kuo A."/>
            <person name="Mondo S."/>
            <person name="Pangilinan J."/>
            <person name="Riley R."/>
            <person name="Labutti K."/>
            <person name="Andreopoulos B."/>
            <person name="Lipzen A."/>
            <person name="Chen C."/>
            <person name="Yanf M."/>
            <person name="Daum C."/>
            <person name="Ng V."/>
            <person name="Clum A."/>
            <person name="Ohm R."/>
            <person name="Martin F."/>
            <person name="Silar P."/>
            <person name="Natvig D."/>
            <person name="Lalanne C."/>
            <person name="Gautier V."/>
            <person name="Ament-Velasquez S.L."/>
            <person name="Kruys A."/>
            <person name="Hutchinson M.I."/>
            <person name="Powell A.J."/>
            <person name="Barry K."/>
            <person name="Miller A.N."/>
            <person name="Grigoriev I.V."/>
            <person name="Debuchy R."/>
            <person name="Gladieux P."/>
            <person name="Thoren M.H."/>
            <person name="Johannesson H."/>
        </authorList>
    </citation>
    <scope>NUCLEOTIDE SEQUENCE</scope>
    <source>
        <strain evidence="1">PSN309</strain>
    </source>
</reference>
<dbReference type="EMBL" id="MU864391">
    <property type="protein sequence ID" value="KAK4188228.1"/>
    <property type="molecule type" value="Genomic_DNA"/>
</dbReference>
<organism evidence="1 2">
    <name type="scientific">Podospora australis</name>
    <dbReference type="NCBI Taxonomy" id="1536484"/>
    <lineage>
        <taxon>Eukaryota</taxon>
        <taxon>Fungi</taxon>
        <taxon>Dikarya</taxon>
        <taxon>Ascomycota</taxon>
        <taxon>Pezizomycotina</taxon>
        <taxon>Sordariomycetes</taxon>
        <taxon>Sordariomycetidae</taxon>
        <taxon>Sordariales</taxon>
        <taxon>Podosporaceae</taxon>
        <taxon>Podospora</taxon>
    </lineage>
</organism>